<dbReference type="GO" id="GO:0005774">
    <property type="term" value="C:vacuolar membrane"/>
    <property type="evidence" value="ECO:0007669"/>
    <property type="project" value="TreeGrafter"/>
</dbReference>
<dbReference type="PANTHER" id="PTHR13768:SF8">
    <property type="entry name" value="ALPHA-SOLUBLE NSF ATTACHMENT PROTEIN"/>
    <property type="match status" value="1"/>
</dbReference>
<evidence type="ECO:0000256" key="1">
    <source>
        <dbReference type="ARBA" id="ARBA00010050"/>
    </source>
</evidence>
<proteinExistence type="evidence at transcript level"/>
<dbReference type="SUPFAM" id="SSF48452">
    <property type="entry name" value="TPR-like"/>
    <property type="match status" value="1"/>
</dbReference>
<protein>
    <submittedName>
        <fullName evidence="4">Soluble nsf attachment protein</fullName>
    </submittedName>
</protein>
<dbReference type="GO" id="GO:0035494">
    <property type="term" value="P:SNARE complex disassembly"/>
    <property type="evidence" value="ECO:0007669"/>
    <property type="project" value="TreeGrafter"/>
</dbReference>
<dbReference type="GO" id="GO:0005483">
    <property type="term" value="F:soluble NSF attachment protein activity"/>
    <property type="evidence" value="ECO:0007669"/>
    <property type="project" value="TreeGrafter"/>
</dbReference>
<dbReference type="Gene3D" id="1.25.40.10">
    <property type="entry name" value="Tetratricopeptide repeat domain"/>
    <property type="match status" value="1"/>
</dbReference>
<dbReference type="AlphaFoldDB" id="B1P1V8"/>
<evidence type="ECO:0000313" key="4">
    <source>
        <dbReference type="EMBL" id="ACB05776.1"/>
    </source>
</evidence>
<organism evidence="4">
    <name type="scientific">Artemia franciscana</name>
    <name type="common">Brine shrimp</name>
    <name type="synonym">Artemia sanfranciscana</name>
    <dbReference type="NCBI Taxonomy" id="6661"/>
    <lineage>
        <taxon>Eukaryota</taxon>
        <taxon>Metazoa</taxon>
        <taxon>Ecdysozoa</taxon>
        <taxon>Arthropoda</taxon>
        <taxon>Crustacea</taxon>
        <taxon>Branchiopoda</taxon>
        <taxon>Anostraca</taxon>
        <taxon>Artemiidae</taxon>
        <taxon>Artemia</taxon>
    </lineage>
</organism>
<dbReference type="GO" id="GO:0031201">
    <property type="term" value="C:SNARE complex"/>
    <property type="evidence" value="ECO:0007669"/>
    <property type="project" value="TreeGrafter"/>
</dbReference>
<dbReference type="PANTHER" id="PTHR13768">
    <property type="entry name" value="SOLUBLE NSF ATTACHMENT PROTEIN SNAP"/>
    <property type="match status" value="1"/>
</dbReference>
<evidence type="ECO:0000256" key="2">
    <source>
        <dbReference type="ARBA" id="ARBA00022448"/>
    </source>
</evidence>
<keyword evidence="3" id="KW-0653">Protein transport</keyword>
<name>B1P1V8_ARTSF</name>
<reference evidence="4" key="1">
    <citation type="submission" date="2007-10" db="EMBL/GenBank/DDBJ databases">
        <title>Isolation of an mRNA from Artemia franciscana with similarity to soluble nsf attachment protein (snap).</title>
        <authorList>
            <person name="Lou J."/>
            <person name="Marrone P."/>
            <person name="Vershon A.K."/>
            <person name="Nemeroff M.E."/>
        </authorList>
    </citation>
    <scope>NUCLEOTIDE SEQUENCE</scope>
</reference>
<gene>
    <name evidence="4" type="primary">SNAP</name>
</gene>
<dbReference type="InterPro" id="IPR011990">
    <property type="entry name" value="TPR-like_helical_dom_sf"/>
</dbReference>
<keyword evidence="2" id="KW-0813">Transport</keyword>
<dbReference type="GO" id="GO:0006886">
    <property type="term" value="P:intracellular protein transport"/>
    <property type="evidence" value="ECO:0007669"/>
    <property type="project" value="InterPro"/>
</dbReference>
<dbReference type="Pfam" id="PF14938">
    <property type="entry name" value="SNAP"/>
    <property type="match status" value="1"/>
</dbReference>
<dbReference type="PRINTS" id="PR00448">
    <property type="entry name" value="NSFATTACHMNT"/>
</dbReference>
<accession>B1P1V8</accession>
<dbReference type="GO" id="GO:0019905">
    <property type="term" value="F:syntaxin binding"/>
    <property type="evidence" value="ECO:0007669"/>
    <property type="project" value="TreeGrafter"/>
</dbReference>
<evidence type="ECO:0000256" key="3">
    <source>
        <dbReference type="ARBA" id="ARBA00022927"/>
    </source>
</evidence>
<comment type="similarity">
    <text evidence="1">Belongs to the SNAP family.</text>
</comment>
<feature type="non-terminal residue" evidence="4">
    <location>
        <position position="1"/>
    </location>
</feature>
<dbReference type="EMBL" id="EU251054">
    <property type="protein sequence ID" value="ACB05776.1"/>
    <property type="molecule type" value="mRNA"/>
</dbReference>
<sequence length="88" mass="10467">RLCNSSEPSEAALEANLAIQRYEQQYPAFQDSREYKLIKDITSALEEQNKEHFVNKLQDFDSISRLNPWQTKLFNRVKELFNDEEDLK</sequence>
<dbReference type="InterPro" id="IPR000744">
    <property type="entry name" value="NSF_attach"/>
</dbReference>